<proteinExistence type="predicted"/>
<dbReference type="InterPro" id="IPR002877">
    <property type="entry name" value="RNA_MeTrfase_FtsJ_dom"/>
</dbReference>
<dbReference type="STRING" id="1448308.A0A2T2MZ71"/>
<reference evidence="2 3" key="1">
    <citation type="journal article" date="2018" name="Front. Microbiol.">
        <title>Genome-Wide Analysis of Corynespora cassiicola Leaf Fall Disease Putative Effectors.</title>
        <authorList>
            <person name="Lopez D."/>
            <person name="Ribeiro S."/>
            <person name="Label P."/>
            <person name="Fumanal B."/>
            <person name="Venisse J.S."/>
            <person name="Kohler A."/>
            <person name="de Oliveira R.R."/>
            <person name="Labutti K."/>
            <person name="Lipzen A."/>
            <person name="Lail K."/>
            <person name="Bauer D."/>
            <person name="Ohm R.A."/>
            <person name="Barry K.W."/>
            <person name="Spatafora J."/>
            <person name="Grigoriev I.V."/>
            <person name="Martin F.M."/>
            <person name="Pujade-Renaud V."/>
        </authorList>
    </citation>
    <scope>NUCLEOTIDE SEQUENCE [LARGE SCALE GENOMIC DNA]</scope>
    <source>
        <strain evidence="2 3">Philippines</strain>
    </source>
</reference>
<dbReference type="GO" id="GO:0032259">
    <property type="term" value="P:methylation"/>
    <property type="evidence" value="ECO:0007669"/>
    <property type="project" value="InterPro"/>
</dbReference>
<sequence>MGMAPGGFTATALKKHPAAIVRGMALEVDVGGLAVMMTQWNADHRVQIKFVDITMLADELGVPATSTPVAHPDSAHFSSERPFLDENFDLIFCEYRESRERLRLTISQFVVALKRIRENGSLVVLLHKPEIWNNMELINMFTPFSEVRLFKPRRKYAIRSSFYMVATKICPQTEAAQSAIRKWKAQWEIATFQTDSALSALVHVSEDHVHDMLTEFGPQCIGLATPI</sequence>
<dbReference type="InterPro" id="IPR029063">
    <property type="entry name" value="SAM-dependent_MTases_sf"/>
</dbReference>
<keyword evidence="3" id="KW-1185">Reference proteome</keyword>
<organism evidence="2 3">
    <name type="scientific">Corynespora cassiicola Philippines</name>
    <dbReference type="NCBI Taxonomy" id="1448308"/>
    <lineage>
        <taxon>Eukaryota</taxon>
        <taxon>Fungi</taxon>
        <taxon>Dikarya</taxon>
        <taxon>Ascomycota</taxon>
        <taxon>Pezizomycotina</taxon>
        <taxon>Dothideomycetes</taxon>
        <taxon>Pleosporomycetidae</taxon>
        <taxon>Pleosporales</taxon>
        <taxon>Corynesporascaceae</taxon>
        <taxon>Corynespora</taxon>
    </lineage>
</organism>
<dbReference type="GO" id="GO:0008168">
    <property type="term" value="F:methyltransferase activity"/>
    <property type="evidence" value="ECO:0007669"/>
    <property type="project" value="InterPro"/>
</dbReference>
<feature type="domain" description="Ribosomal RNA methyltransferase FtsJ" evidence="1">
    <location>
        <begin position="2"/>
        <end position="167"/>
    </location>
</feature>
<dbReference type="SUPFAM" id="SSF53335">
    <property type="entry name" value="S-adenosyl-L-methionine-dependent methyltransferases"/>
    <property type="match status" value="1"/>
</dbReference>
<dbReference type="EMBL" id="KZ678345">
    <property type="protein sequence ID" value="PSN58524.1"/>
    <property type="molecule type" value="Genomic_DNA"/>
</dbReference>
<evidence type="ECO:0000259" key="1">
    <source>
        <dbReference type="Pfam" id="PF01728"/>
    </source>
</evidence>
<accession>A0A2T2MZ71</accession>
<dbReference type="AlphaFoldDB" id="A0A2T2MZ71"/>
<protein>
    <recommendedName>
        <fullName evidence="1">Ribosomal RNA methyltransferase FtsJ domain-containing protein</fullName>
    </recommendedName>
</protein>
<dbReference type="Pfam" id="PF01728">
    <property type="entry name" value="FtsJ"/>
    <property type="match status" value="1"/>
</dbReference>
<evidence type="ECO:0000313" key="2">
    <source>
        <dbReference type="EMBL" id="PSN58524.1"/>
    </source>
</evidence>
<dbReference type="Proteomes" id="UP000240883">
    <property type="component" value="Unassembled WGS sequence"/>
</dbReference>
<dbReference type="Gene3D" id="3.40.50.150">
    <property type="entry name" value="Vaccinia Virus protein VP39"/>
    <property type="match status" value="1"/>
</dbReference>
<gene>
    <name evidence="2" type="ORF">BS50DRAFT_655280</name>
</gene>
<evidence type="ECO:0000313" key="3">
    <source>
        <dbReference type="Proteomes" id="UP000240883"/>
    </source>
</evidence>
<name>A0A2T2MZ71_CORCC</name>
<dbReference type="OrthoDB" id="417125at2759"/>